<name>A0A2G8K178_STIJA</name>
<evidence type="ECO:0000313" key="1">
    <source>
        <dbReference type="EMBL" id="PIK41719.1"/>
    </source>
</evidence>
<gene>
    <name evidence="1" type="ORF">BSL78_21419</name>
</gene>
<dbReference type="Proteomes" id="UP000230750">
    <property type="component" value="Unassembled WGS sequence"/>
</dbReference>
<reference evidence="1 2" key="1">
    <citation type="journal article" date="2017" name="PLoS Biol.">
        <title>The sea cucumber genome provides insights into morphological evolution and visceral regeneration.</title>
        <authorList>
            <person name="Zhang X."/>
            <person name="Sun L."/>
            <person name="Yuan J."/>
            <person name="Sun Y."/>
            <person name="Gao Y."/>
            <person name="Zhang L."/>
            <person name="Li S."/>
            <person name="Dai H."/>
            <person name="Hamel J.F."/>
            <person name="Liu C."/>
            <person name="Yu Y."/>
            <person name="Liu S."/>
            <person name="Lin W."/>
            <person name="Guo K."/>
            <person name="Jin S."/>
            <person name="Xu P."/>
            <person name="Storey K.B."/>
            <person name="Huan P."/>
            <person name="Zhang T."/>
            <person name="Zhou Y."/>
            <person name="Zhang J."/>
            <person name="Lin C."/>
            <person name="Li X."/>
            <person name="Xing L."/>
            <person name="Huo D."/>
            <person name="Sun M."/>
            <person name="Wang L."/>
            <person name="Mercier A."/>
            <person name="Li F."/>
            <person name="Yang H."/>
            <person name="Xiang J."/>
        </authorList>
    </citation>
    <scope>NUCLEOTIDE SEQUENCE [LARGE SCALE GENOMIC DNA]</scope>
    <source>
        <strain evidence="1">Shaxun</strain>
        <tissue evidence="1">Muscle</tissue>
    </source>
</reference>
<evidence type="ECO:0000313" key="2">
    <source>
        <dbReference type="Proteomes" id="UP000230750"/>
    </source>
</evidence>
<dbReference type="AlphaFoldDB" id="A0A2G8K178"/>
<sequence length="70" mass="8150">MSSIAFSGRHSDVIAGKYQDMGITKIIDREDQLEGLRDVISNMILPKYKLEQFYQVDNEATVDRFRQLVR</sequence>
<dbReference type="OrthoDB" id="10248904at2759"/>
<comment type="caution">
    <text evidence="1">The sequence shown here is derived from an EMBL/GenBank/DDBJ whole genome shotgun (WGS) entry which is preliminary data.</text>
</comment>
<accession>A0A2G8K178</accession>
<feature type="non-terminal residue" evidence="1">
    <location>
        <position position="70"/>
    </location>
</feature>
<dbReference type="EMBL" id="MRZV01000993">
    <property type="protein sequence ID" value="PIK41719.1"/>
    <property type="molecule type" value="Genomic_DNA"/>
</dbReference>
<organism evidence="1 2">
    <name type="scientific">Stichopus japonicus</name>
    <name type="common">Sea cucumber</name>
    <dbReference type="NCBI Taxonomy" id="307972"/>
    <lineage>
        <taxon>Eukaryota</taxon>
        <taxon>Metazoa</taxon>
        <taxon>Echinodermata</taxon>
        <taxon>Eleutherozoa</taxon>
        <taxon>Echinozoa</taxon>
        <taxon>Holothuroidea</taxon>
        <taxon>Aspidochirotacea</taxon>
        <taxon>Aspidochirotida</taxon>
        <taxon>Stichopodidae</taxon>
        <taxon>Apostichopus</taxon>
    </lineage>
</organism>
<proteinExistence type="predicted"/>
<protein>
    <submittedName>
        <fullName evidence="1">Putative glycogen debranching enzyme</fullName>
    </submittedName>
</protein>
<keyword evidence="2" id="KW-1185">Reference proteome</keyword>
<dbReference type="STRING" id="307972.A0A2G8K178"/>